<evidence type="ECO:0000313" key="2">
    <source>
        <dbReference type="Proteomes" id="UP000024635"/>
    </source>
</evidence>
<name>A0A016UY45_9BILA</name>
<dbReference type="EMBL" id="JARK01001359">
    <property type="protein sequence ID" value="EYC19941.1"/>
    <property type="molecule type" value="Genomic_DNA"/>
</dbReference>
<dbReference type="SUPFAM" id="SSF56436">
    <property type="entry name" value="C-type lectin-like"/>
    <property type="match status" value="1"/>
</dbReference>
<proteinExistence type="predicted"/>
<dbReference type="Proteomes" id="UP000024635">
    <property type="component" value="Unassembled WGS sequence"/>
</dbReference>
<dbReference type="InterPro" id="IPR016187">
    <property type="entry name" value="CTDL_fold"/>
</dbReference>
<protein>
    <submittedName>
        <fullName evidence="1">Uncharacterized protein</fullName>
    </submittedName>
</protein>
<sequence length="90" mass="10345">MLLFPLITINYLRHLNSAFPPSAIIQISDEDFKLWATHYPDSQQGDCVRMAKCDSCESKVAWYNEFCGMDLVYTCQTLACSTDHYCPVIR</sequence>
<keyword evidence="2" id="KW-1185">Reference proteome</keyword>
<gene>
    <name evidence="1" type="primary">Acey_s0023.g790</name>
    <name evidence="1" type="ORF">Y032_0023g790</name>
</gene>
<organism evidence="1 2">
    <name type="scientific">Ancylostoma ceylanicum</name>
    <dbReference type="NCBI Taxonomy" id="53326"/>
    <lineage>
        <taxon>Eukaryota</taxon>
        <taxon>Metazoa</taxon>
        <taxon>Ecdysozoa</taxon>
        <taxon>Nematoda</taxon>
        <taxon>Chromadorea</taxon>
        <taxon>Rhabditida</taxon>
        <taxon>Rhabditina</taxon>
        <taxon>Rhabditomorpha</taxon>
        <taxon>Strongyloidea</taxon>
        <taxon>Ancylostomatidae</taxon>
        <taxon>Ancylostomatinae</taxon>
        <taxon>Ancylostoma</taxon>
    </lineage>
</organism>
<evidence type="ECO:0000313" key="1">
    <source>
        <dbReference type="EMBL" id="EYC19941.1"/>
    </source>
</evidence>
<comment type="caution">
    <text evidence="1">The sequence shown here is derived from an EMBL/GenBank/DDBJ whole genome shotgun (WGS) entry which is preliminary data.</text>
</comment>
<accession>A0A016UY45</accession>
<dbReference type="OrthoDB" id="5829213at2759"/>
<reference evidence="2" key="1">
    <citation type="journal article" date="2015" name="Nat. Genet.">
        <title>The genome and transcriptome of the zoonotic hookworm Ancylostoma ceylanicum identify infection-specific gene families.</title>
        <authorList>
            <person name="Schwarz E.M."/>
            <person name="Hu Y."/>
            <person name="Antoshechkin I."/>
            <person name="Miller M.M."/>
            <person name="Sternberg P.W."/>
            <person name="Aroian R.V."/>
        </authorList>
    </citation>
    <scope>NUCLEOTIDE SEQUENCE</scope>
    <source>
        <strain evidence="2">HY135</strain>
    </source>
</reference>
<dbReference type="AlphaFoldDB" id="A0A016UY45"/>